<keyword evidence="6 7" id="KW-0472">Membrane</keyword>
<feature type="transmembrane region" description="Helical" evidence="7">
    <location>
        <begin position="20"/>
        <end position="39"/>
    </location>
</feature>
<gene>
    <name evidence="9" type="ORF">OSB1V03_LOCUS10108</name>
</gene>
<keyword evidence="4 7" id="KW-0812">Transmembrane</keyword>
<reference evidence="9" key="1">
    <citation type="submission" date="2020-11" db="EMBL/GenBank/DDBJ databases">
        <authorList>
            <person name="Tran Van P."/>
        </authorList>
    </citation>
    <scope>NUCLEOTIDE SEQUENCE</scope>
</reference>
<evidence type="ECO:0000256" key="1">
    <source>
        <dbReference type="ARBA" id="ARBA00004141"/>
    </source>
</evidence>
<evidence type="ECO:0000256" key="2">
    <source>
        <dbReference type="ARBA" id="ARBA00004760"/>
    </source>
</evidence>
<organism evidence="9">
    <name type="scientific">Medioppia subpectinata</name>
    <dbReference type="NCBI Taxonomy" id="1979941"/>
    <lineage>
        <taxon>Eukaryota</taxon>
        <taxon>Metazoa</taxon>
        <taxon>Ecdysozoa</taxon>
        <taxon>Arthropoda</taxon>
        <taxon>Chelicerata</taxon>
        <taxon>Arachnida</taxon>
        <taxon>Acari</taxon>
        <taxon>Acariformes</taxon>
        <taxon>Sarcoptiformes</taxon>
        <taxon>Oribatida</taxon>
        <taxon>Brachypylina</taxon>
        <taxon>Oppioidea</taxon>
        <taxon>Oppiidae</taxon>
        <taxon>Medioppia</taxon>
    </lineage>
</organism>
<name>A0A7R9KUK1_9ACAR</name>
<evidence type="ECO:0000256" key="5">
    <source>
        <dbReference type="ARBA" id="ARBA00022989"/>
    </source>
</evidence>
<evidence type="ECO:0000256" key="6">
    <source>
        <dbReference type="ARBA" id="ARBA00023136"/>
    </source>
</evidence>
<feature type="transmembrane region" description="Helical" evidence="7">
    <location>
        <begin position="97"/>
        <end position="117"/>
    </location>
</feature>
<dbReference type="PANTHER" id="PTHR12560">
    <property type="entry name" value="LONGEVITY ASSURANCE FACTOR 1 LAG1"/>
    <property type="match status" value="1"/>
</dbReference>
<comment type="subcellular location">
    <subcellularLocation>
        <location evidence="1">Membrane</location>
        <topology evidence="1">Multi-pass membrane protein</topology>
    </subcellularLocation>
</comment>
<dbReference type="GO" id="GO:0050291">
    <property type="term" value="F:sphingosine N-acyltransferase activity"/>
    <property type="evidence" value="ECO:0007669"/>
    <property type="project" value="InterPro"/>
</dbReference>
<feature type="domain" description="TLC" evidence="8">
    <location>
        <begin position="14"/>
        <end position="175"/>
    </location>
</feature>
<feature type="non-terminal residue" evidence="9">
    <location>
        <position position="1"/>
    </location>
</feature>
<dbReference type="UniPathway" id="UPA00222"/>
<dbReference type="EMBL" id="CAJPIZ010007204">
    <property type="protein sequence ID" value="CAG2110123.1"/>
    <property type="molecule type" value="Genomic_DNA"/>
</dbReference>
<evidence type="ECO:0000256" key="3">
    <source>
        <dbReference type="ARBA" id="ARBA00004991"/>
    </source>
</evidence>
<evidence type="ECO:0000259" key="8">
    <source>
        <dbReference type="SMART" id="SM00724"/>
    </source>
</evidence>
<comment type="pathway">
    <text evidence="3">Sphingolipid metabolism.</text>
</comment>
<evidence type="ECO:0000313" key="9">
    <source>
        <dbReference type="EMBL" id="CAD7629693.1"/>
    </source>
</evidence>
<keyword evidence="5 7" id="KW-1133">Transmembrane helix</keyword>
<dbReference type="Proteomes" id="UP000759131">
    <property type="component" value="Unassembled WGS sequence"/>
</dbReference>
<dbReference type="GO" id="GO:0016020">
    <property type="term" value="C:membrane"/>
    <property type="evidence" value="ECO:0007669"/>
    <property type="project" value="UniProtKB-SubCell"/>
</dbReference>
<accession>A0A7R9KUK1</accession>
<dbReference type="InterPro" id="IPR006634">
    <property type="entry name" value="TLC-dom"/>
</dbReference>
<dbReference type="AlphaFoldDB" id="A0A7R9KUK1"/>
<protein>
    <recommendedName>
        <fullName evidence="8">TLC domain-containing protein</fullName>
    </recommendedName>
</protein>
<dbReference type="PANTHER" id="PTHR12560:SF58">
    <property type="entry name" value="CERAMIDE SYNTHASE 1"/>
    <property type="match status" value="1"/>
</dbReference>
<keyword evidence="10" id="KW-1185">Reference proteome</keyword>
<feature type="transmembrane region" description="Helical" evidence="7">
    <location>
        <begin position="66"/>
        <end position="85"/>
    </location>
</feature>
<evidence type="ECO:0000313" key="10">
    <source>
        <dbReference type="Proteomes" id="UP000759131"/>
    </source>
</evidence>
<dbReference type="Pfam" id="PF03798">
    <property type="entry name" value="TRAM_LAG1_CLN8"/>
    <property type="match status" value="1"/>
</dbReference>
<evidence type="ECO:0000256" key="4">
    <source>
        <dbReference type="ARBA" id="ARBA00022692"/>
    </source>
</evidence>
<dbReference type="EMBL" id="OC861779">
    <property type="protein sequence ID" value="CAD7629693.1"/>
    <property type="molecule type" value="Genomic_DNA"/>
</dbReference>
<sequence length="227" mass="26875">PIASYYALCKPDAEKMPESAWKFFFYLSTWSSMAYIILIKKKASYFINPSIVWRDYSVDSAIEMDIYVIYLIQLSFYCHSLYSTLRVDQWRKDSPTLMVHHVLCVLLISISLATKLYCRLYCFPLKQVYMASVYVSAQQIKVPFILPIVAMLWILLLMNVYWFTFILKLLYKVVTGQIKELDDNREYSVDKSSKTSEESDEDQLKNGRYYLRQRKIDYNLLHTGRSQ</sequence>
<comment type="pathway">
    <text evidence="2">Lipid metabolism; sphingolipid metabolism.</text>
</comment>
<feature type="transmembrane region" description="Helical" evidence="7">
    <location>
        <begin position="144"/>
        <end position="171"/>
    </location>
</feature>
<dbReference type="OrthoDB" id="537032at2759"/>
<dbReference type="SMART" id="SM00724">
    <property type="entry name" value="TLC"/>
    <property type="match status" value="1"/>
</dbReference>
<evidence type="ECO:0000256" key="7">
    <source>
        <dbReference type="SAM" id="Phobius"/>
    </source>
</evidence>
<dbReference type="PIRSF" id="PIRSF005225">
    <property type="entry name" value="LAG1_LAC1"/>
    <property type="match status" value="1"/>
</dbReference>
<dbReference type="InterPro" id="IPR016439">
    <property type="entry name" value="Lag1/Lac1-like"/>
</dbReference>
<dbReference type="GO" id="GO:0046513">
    <property type="term" value="P:ceramide biosynthetic process"/>
    <property type="evidence" value="ECO:0007669"/>
    <property type="project" value="InterPro"/>
</dbReference>
<proteinExistence type="predicted"/>